<dbReference type="AlphaFoldDB" id="A0A9E8N7W5"/>
<evidence type="ECO:0000256" key="1">
    <source>
        <dbReference type="SAM" id="SignalP"/>
    </source>
</evidence>
<dbReference type="EMBL" id="CP112998">
    <property type="protein sequence ID" value="WAC09534.1"/>
    <property type="molecule type" value="Genomic_DNA"/>
</dbReference>
<dbReference type="KEGG" id="dpf:ON006_17425"/>
<dbReference type="Proteomes" id="UP001164653">
    <property type="component" value="Chromosome"/>
</dbReference>
<dbReference type="RefSeq" id="WP_244820651.1">
    <property type="nucleotide sequence ID" value="NZ_CP112998.1"/>
</dbReference>
<feature type="chain" id="PRO_5039711624" description="DUF5689 domain-containing protein" evidence="1">
    <location>
        <begin position="25"/>
        <end position="160"/>
    </location>
</feature>
<evidence type="ECO:0000313" key="3">
    <source>
        <dbReference type="Proteomes" id="UP001164653"/>
    </source>
</evidence>
<reference evidence="2" key="1">
    <citation type="submission" date="2022-11" db="EMBL/GenBank/DDBJ databases">
        <title>Dyadobacter pollutisoli sp. nov., isolated from plastic dumped soil.</title>
        <authorList>
            <person name="Kim J.M."/>
            <person name="Kim K.R."/>
            <person name="Lee J.K."/>
            <person name="Hao L."/>
            <person name="Jeon C.O."/>
        </authorList>
    </citation>
    <scope>NUCLEOTIDE SEQUENCE</scope>
    <source>
        <strain evidence="2">U1</strain>
    </source>
</reference>
<evidence type="ECO:0000313" key="2">
    <source>
        <dbReference type="EMBL" id="WAC09534.1"/>
    </source>
</evidence>
<organism evidence="2 3">
    <name type="scientific">Dyadobacter pollutisoli</name>
    <dbReference type="NCBI Taxonomy" id="2910158"/>
    <lineage>
        <taxon>Bacteria</taxon>
        <taxon>Pseudomonadati</taxon>
        <taxon>Bacteroidota</taxon>
        <taxon>Cytophagia</taxon>
        <taxon>Cytophagales</taxon>
        <taxon>Spirosomataceae</taxon>
        <taxon>Dyadobacter</taxon>
    </lineage>
</organism>
<feature type="signal peptide" evidence="1">
    <location>
        <begin position="1"/>
        <end position="24"/>
    </location>
</feature>
<name>A0A9E8N7W5_9BACT</name>
<protein>
    <recommendedName>
        <fullName evidence="4">DUF5689 domain-containing protein</fullName>
    </recommendedName>
</protein>
<gene>
    <name evidence="2" type="ORF">ON006_17425</name>
</gene>
<dbReference type="PROSITE" id="PS51257">
    <property type="entry name" value="PROKAR_LIPOPROTEIN"/>
    <property type="match status" value="1"/>
</dbReference>
<accession>A0A9E8N7W5</accession>
<keyword evidence="3" id="KW-1185">Reference proteome</keyword>
<proteinExistence type="predicted"/>
<keyword evidence="1" id="KW-0732">Signal</keyword>
<evidence type="ECO:0008006" key="4">
    <source>
        <dbReference type="Google" id="ProtNLM"/>
    </source>
</evidence>
<sequence>MKNIKTYFPALCLALTLSLGLASCKEEDPFLDNNVAPVLVDIVGAAFGAPIASEPTVAYKATDTKLTLSARLLELDKTNILDHTKGIDSIPVPNISIKITLRTGTVLGEVTSNAQGLVTIDKTWAELGIAAPKAGSISKISWTGSYKGIAFTRFSQVQAN</sequence>